<evidence type="ECO:0000256" key="11">
    <source>
        <dbReference type="ARBA" id="ARBA00048679"/>
    </source>
</evidence>
<organism evidence="14 15">
    <name type="scientific">Schizosaccharomyces osmophilus</name>
    <dbReference type="NCBI Taxonomy" id="2545709"/>
    <lineage>
        <taxon>Eukaryota</taxon>
        <taxon>Fungi</taxon>
        <taxon>Dikarya</taxon>
        <taxon>Ascomycota</taxon>
        <taxon>Taphrinomycotina</taxon>
        <taxon>Schizosaccharomycetes</taxon>
        <taxon>Schizosaccharomycetales</taxon>
        <taxon>Schizosaccharomycetaceae</taxon>
        <taxon>Schizosaccharomyces</taxon>
    </lineage>
</organism>
<evidence type="ECO:0000256" key="5">
    <source>
        <dbReference type="ARBA" id="ARBA00022553"/>
    </source>
</evidence>
<feature type="compositionally biased region" description="Low complexity" evidence="12">
    <location>
        <begin position="381"/>
        <end position="407"/>
    </location>
</feature>
<dbReference type="PROSITE" id="PS50011">
    <property type="entry name" value="PROTEIN_KINASE_DOM"/>
    <property type="match status" value="1"/>
</dbReference>
<evidence type="ECO:0000313" key="14">
    <source>
        <dbReference type="EMBL" id="WBW72608.1"/>
    </source>
</evidence>
<feature type="region of interest" description="Disordered" evidence="12">
    <location>
        <begin position="353"/>
        <end position="441"/>
    </location>
</feature>
<dbReference type="Gene3D" id="1.10.510.10">
    <property type="entry name" value="Transferase(Phosphotransferase) domain 1"/>
    <property type="match status" value="1"/>
</dbReference>
<dbReference type="GO" id="GO:0005524">
    <property type="term" value="F:ATP binding"/>
    <property type="evidence" value="ECO:0007669"/>
    <property type="project" value="UniProtKB-KW"/>
</dbReference>
<dbReference type="GO" id="GO:0004674">
    <property type="term" value="F:protein serine/threonine kinase activity"/>
    <property type="evidence" value="ECO:0007669"/>
    <property type="project" value="UniProtKB-KW"/>
</dbReference>
<keyword evidence="4" id="KW-0723">Serine/threonine-protein kinase</keyword>
<dbReference type="FunFam" id="1.10.510.10:FF:000441">
    <property type="entry name" value="Serine/threonine protein kinase"/>
    <property type="match status" value="1"/>
</dbReference>
<evidence type="ECO:0000256" key="4">
    <source>
        <dbReference type="ARBA" id="ARBA00022527"/>
    </source>
</evidence>
<feature type="compositionally biased region" description="Polar residues" evidence="12">
    <location>
        <begin position="847"/>
        <end position="856"/>
    </location>
</feature>
<evidence type="ECO:0000256" key="8">
    <source>
        <dbReference type="ARBA" id="ARBA00022777"/>
    </source>
</evidence>
<dbReference type="GO" id="GO:0007015">
    <property type="term" value="P:actin filament organization"/>
    <property type="evidence" value="ECO:0007669"/>
    <property type="project" value="TreeGrafter"/>
</dbReference>
<dbReference type="EC" id="2.7.11.1" evidence="2"/>
<dbReference type="InterPro" id="IPR008271">
    <property type="entry name" value="Ser/Thr_kinase_AS"/>
</dbReference>
<dbReference type="InterPro" id="IPR000719">
    <property type="entry name" value="Prot_kinase_dom"/>
</dbReference>
<accession>A0AAE9WDB9</accession>
<evidence type="ECO:0000256" key="2">
    <source>
        <dbReference type="ARBA" id="ARBA00012513"/>
    </source>
</evidence>
<dbReference type="SUPFAM" id="SSF56112">
    <property type="entry name" value="Protein kinase-like (PK-like)"/>
    <property type="match status" value="1"/>
</dbReference>
<dbReference type="AlphaFoldDB" id="A0AAE9WDB9"/>
<gene>
    <name evidence="14" type="primary">ppk30</name>
    <name evidence="14" type="ORF">SOMG_01197</name>
</gene>
<evidence type="ECO:0000256" key="9">
    <source>
        <dbReference type="ARBA" id="ARBA00022840"/>
    </source>
</evidence>
<keyword evidence="8 14" id="KW-0418">Kinase</keyword>
<evidence type="ECO:0000313" key="15">
    <source>
        <dbReference type="Proteomes" id="UP001212411"/>
    </source>
</evidence>
<dbReference type="KEGG" id="som:SOMG_01197"/>
<keyword evidence="6" id="KW-0808">Transferase</keyword>
<feature type="region of interest" description="Disordered" evidence="12">
    <location>
        <begin position="739"/>
        <end position="775"/>
    </location>
</feature>
<feature type="compositionally biased region" description="Polar residues" evidence="12">
    <location>
        <begin position="409"/>
        <end position="434"/>
    </location>
</feature>
<comment type="catalytic activity">
    <reaction evidence="10">
        <text>L-threonyl-[protein] + ATP = O-phospho-L-threonyl-[protein] + ADP + H(+)</text>
        <dbReference type="Rhea" id="RHEA:46608"/>
        <dbReference type="Rhea" id="RHEA-COMP:11060"/>
        <dbReference type="Rhea" id="RHEA-COMP:11605"/>
        <dbReference type="ChEBI" id="CHEBI:15378"/>
        <dbReference type="ChEBI" id="CHEBI:30013"/>
        <dbReference type="ChEBI" id="CHEBI:30616"/>
        <dbReference type="ChEBI" id="CHEBI:61977"/>
        <dbReference type="ChEBI" id="CHEBI:456216"/>
        <dbReference type="EC" id="2.7.11.1"/>
    </reaction>
</comment>
<feature type="compositionally biased region" description="Polar residues" evidence="12">
    <location>
        <begin position="804"/>
        <end position="822"/>
    </location>
</feature>
<dbReference type="GO" id="GO:0023052">
    <property type="term" value="P:signaling"/>
    <property type="evidence" value="ECO:0007669"/>
    <property type="project" value="UniProtKB-ARBA"/>
</dbReference>
<dbReference type="GO" id="GO:0005737">
    <property type="term" value="C:cytoplasm"/>
    <property type="evidence" value="ECO:0007669"/>
    <property type="project" value="UniProtKB-SubCell"/>
</dbReference>
<feature type="region of interest" description="Disordered" evidence="12">
    <location>
        <begin position="550"/>
        <end position="590"/>
    </location>
</feature>
<keyword evidence="7" id="KW-0547">Nucleotide-binding</keyword>
<dbReference type="CDD" id="cd14037">
    <property type="entry name" value="STKc_NAK_like"/>
    <property type="match status" value="1"/>
</dbReference>
<evidence type="ECO:0000256" key="7">
    <source>
        <dbReference type="ARBA" id="ARBA00022741"/>
    </source>
</evidence>
<comment type="subcellular location">
    <subcellularLocation>
        <location evidence="1">Cytoplasm</location>
    </subcellularLocation>
</comment>
<feature type="domain" description="Protein kinase" evidence="13">
    <location>
        <begin position="59"/>
        <end position="335"/>
    </location>
</feature>
<sequence>MTEVWSKNQVIGKDFRPVSRTQGPSNFSNMPPASSAFIPMDFYTRIPPNTKLIVGSHTVTVIRYLSEGGFSHVYLVETQDKRCCVLKRIHVPDKAALQLVHGEIETMKRLKGHRHIVNYIDSNALYSNSANRYEVFLLMEYCAGGGLIDFMNTRLQTRLTESEILKILADVCDAVAAMHYLDPPLIHRDLKIENVLLVAPNLYKLCDFGSACETIPPAATPESRLLVEKNIAAYTTPQYRCPEMIDLNRQQGIDEKSDIWAIGVLAYKLCYYTTPFETVGSPAILKASFSIPPFPKYSDRMKRFIATCLQEQPSHRPNIYQTLKEIMEMRGAPLLLSDIYGGVNASTFNPPKAPLFRTPSGRLQPASSLHSHGSLPPIPISRPSIAPKHSGQSFDRSFSRPSRTPPSQHFDQNKQNIASTTADDSYNQNVTSTGPIIPKRNLDDFRSQLKHGDILNDNAKNNQQGNDQTDEVDILSRYPSVDELDKQVGNKKVVQPLPILDAKKSGTVANQSASSTLLPLLSEKKSVRSQSSDHPPFKEVESICTNDAGKQKSFSSVHSPVPQLPSLNTSSSDKHKELSQDHGPSSSFSFLHKETAPIPKRVDNVDSKDVVQNHRPLHSESDHWKPYKFNQSHTPLRMEADMDRDLNNKSQSSLNNYSYPGEKDIPVQASPLSVSSYDEDIMKGVEDLVLFNDKHDRTSSPESESFEVQSNVEFLKSLGSHGRQSSSDISRTQRLQKSITAKLEKVKTNELNKKDLRSTSNSFSKPRKQGHASRLLSGKFGDAFKKFEFGNEKALRKSRDSPIKETSNSEFALVSPNPSEPSELSDDWKVESEDLPQVHENIRQYRNLSEPNQIKRATSVARSGFNRTERNSPEPKLVSPVKSNLIQERVRQLLDRGAKNSLDDFSDSENGDHTPSNLQRPHIERPLPKPANLRGQPLDA</sequence>
<reference evidence="14 15" key="1">
    <citation type="journal article" date="2023" name="G3 (Bethesda)">
        <title>A high-quality reference genome for the fission yeast Schizosaccharomyces osmophilus.</title>
        <authorList>
            <person name="Jia G.S."/>
            <person name="Zhang W.C."/>
            <person name="Liang Y."/>
            <person name="Liu X.H."/>
            <person name="Rhind N."/>
            <person name="Pidoux A."/>
            <person name="Brysch-Herzberg M."/>
            <person name="Du L.L."/>
        </authorList>
    </citation>
    <scope>NUCLEOTIDE SEQUENCE [LARGE SCALE GENOMIC DNA]</scope>
    <source>
        <strain evidence="14 15">CBS 15793</strain>
    </source>
</reference>
<dbReference type="Proteomes" id="UP001212411">
    <property type="component" value="Chromosome 1"/>
</dbReference>
<feature type="region of interest" description="Disordered" evidence="12">
    <location>
        <begin position="847"/>
        <end position="940"/>
    </location>
</feature>
<dbReference type="EMBL" id="CP115611">
    <property type="protein sequence ID" value="WBW72608.1"/>
    <property type="molecule type" value="Genomic_DNA"/>
</dbReference>
<evidence type="ECO:0000256" key="1">
    <source>
        <dbReference type="ARBA" id="ARBA00004496"/>
    </source>
</evidence>
<dbReference type="InterPro" id="IPR011009">
    <property type="entry name" value="Kinase-like_dom_sf"/>
</dbReference>
<dbReference type="SMART" id="SM00220">
    <property type="entry name" value="S_TKc"/>
    <property type="match status" value="1"/>
</dbReference>
<dbReference type="Pfam" id="PF00069">
    <property type="entry name" value="Pkinase"/>
    <property type="match status" value="1"/>
</dbReference>
<keyword evidence="3" id="KW-0963">Cytoplasm</keyword>
<dbReference type="PANTHER" id="PTHR22967">
    <property type="entry name" value="SERINE/THREONINE PROTEIN KINASE"/>
    <property type="match status" value="1"/>
</dbReference>
<dbReference type="PROSITE" id="PS00108">
    <property type="entry name" value="PROTEIN_KINASE_ST"/>
    <property type="match status" value="1"/>
</dbReference>
<keyword evidence="5" id="KW-0597">Phosphoprotein</keyword>
<proteinExistence type="predicted"/>
<comment type="catalytic activity">
    <reaction evidence="11">
        <text>L-seryl-[protein] + ATP = O-phospho-L-seryl-[protein] + ADP + H(+)</text>
        <dbReference type="Rhea" id="RHEA:17989"/>
        <dbReference type="Rhea" id="RHEA-COMP:9863"/>
        <dbReference type="Rhea" id="RHEA-COMP:11604"/>
        <dbReference type="ChEBI" id="CHEBI:15378"/>
        <dbReference type="ChEBI" id="CHEBI:29999"/>
        <dbReference type="ChEBI" id="CHEBI:30616"/>
        <dbReference type="ChEBI" id="CHEBI:83421"/>
        <dbReference type="ChEBI" id="CHEBI:456216"/>
        <dbReference type="EC" id="2.7.11.1"/>
    </reaction>
</comment>
<feature type="region of interest" description="Disordered" evidence="12">
    <location>
        <begin position="794"/>
        <end position="833"/>
    </location>
</feature>
<keyword evidence="15" id="KW-1185">Reference proteome</keyword>
<evidence type="ECO:0000256" key="12">
    <source>
        <dbReference type="SAM" id="MobiDB-lite"/>
    </source>
</evidence>
<evidence type="ECO:0000256" key="3">
    <source>
        <dbReference type="ARBA" id="ARBA00022490"/>
    </source>
</evidence>
<feature type="compositionally biased region" description="Basic and acidic residues" evidence="12">
    <location>
        <begin position="794"/>
        <end position="803"/>
    </location>
</feature>
<dbReference type="PANTHER" id="PTHR22967:SF57">
    <property type="entry name" value="AUXILIN, ISOFORM A-RELATED"/>
    <property type="match status" value="1"/>
</dbReference>
<feature type="compositionally biased region" description="Basic and acidic residues" evidence="12">
    <location>
        <begin position="742"/>
        <end position="757"/>
    </location>
</feature>
<feature type="compositionally biased region" description="Basic and acidic residues" evidence="12">
    <location>
        <begin position="888"/>
        <end position="902"/>
    </location>
</feature>
<protein>
    <recommendedName>
        <fullName evidence="2">non-specific serine/threonine protein kinase</fullName>
        <ecNumber evidence="2">2.7.11.1</ecNumber>
    </recommendedName>
</protein>
<dbReference type="RefSeq" id="XP_056036851.1">
    <property type="nucleotide sequence ID" value="XM_056179990.1"/>
</dbReference>
<dbReference type="GO" id="GO:0000147">
    <property type="term" value="P:actin cortical patch assembly"/>
    <property type="evidence" value="ECO:0007669"/>
    <property type="project" value="TreeGrafter"/>
</dbReference>
<evidence type="ECO:0000256" key="10">
    <source>
        <dbReference type="ARBA" id="ARBA00047899"/>
    </source>
</evidence>
<evidence type="ECO:0000259" key="13">
    <source>
        <dbReference type="PROSITE" id="PS50011"/>
    </source>
</evidence>
<name>A0AAE9WDB9_9SCHI</name>
<dbReference type="GeneID" id="80874679"/>
<keyword evidence="9" id="KW-0067">ATP-binding</keyword>
<evidence type="ECO:0000256" key="6">
    <source>
        <dbReference type="ARBA" id="ARBA00022679"/>
    </source>
</evidence>